<dbReference type="Pfam" id="PF00379">
    <property type="entry name" value="Chitin_bind_4"/>
    <property type="match status" value="1"/>
</dbReference>
<organism evidence="5">
    <name type="scientific">Schizaphis graminum</name>
    <name type="common">Green bug aphid</name>
    <dbReference type="NCBI Taxonomy" id="13262"/>
    <lineage>
        <taxon>Eukaryota</taxon>
        <taxon>Metazoa</taxon>
        <taxon>Ecdysozoa</taxon>
        <taxon>Arthropoda</taxon>
        <taxon>Hexapoda</taxon>
        <taxon>Insecta</taxon>
        <taxon>Pterygota</taxon>
        <taxon>Neoptera</taxon>
        <taxon>Paraneoptera</taxon>
        <taxon>Hemiptera</taxon>
        <taxon>Sternorrhyncha</taxon>
        <taxon>Aphidomorpha</taxon>
        <taxon>Aphidoidea</taxon>
        <taxon>Aphididae</taxon>
        <taxon>Aphidini</taxon>
        <taxon>Schizaphis</taxon>
    </lineage>
</organism>
<dbReference type="GO" id="GO:0042302">
    <property type="term" value="F:structural constituent of cuticle"/>
    <property type="evidence" value="ECO:0007669"/>
    <property type="project" value="UniProtKB-UniRule"/>
</dbReference>
<feature type="region of interest" description="Disordered" evidence="3">
    <location>
        <begin position="253"/>
        <end position="275"/>
    </location>
</feature>
<dbReference type="PROSITE" id="PS51155">
    <property type="entry name" value="CHIT_BIND_RR_2"/>
    <property type="match status" value="1"/>
</dbReference>
<evidence type="ECO:0000256" key="1">
    <source>
        <dbReference type="ARBA" id="ARBA00022460"/>
    </source>
</evidence>
<sequence length="325" mass="35042">MLAIVPCLPALLLLSAAVAARSGHTVHDPNEYYSEPNYHFNYGVKDLHTGDLKSQWEHREGDVVKGSYSLMEPDGSIRTVDYTADSHNGFNAVVSKSGHSVHPAKHHQRQHDDKQQHELQRQPSVLLHAYKQQPLAQQPTAAAYPQVPAQQHGKPAFVAYKQAPPSKYPPPVLYRGFYGKSSATATAAAVNYMAYPNRLVQDSAAATATPKYYTAAAAAAPQYYAASPADYDVQAKAEAEAAPEYYYYTSAATPDAESPAPSPTPDSAKSGPVLFPADNATAAADATSDRPSPSPTPITLLKYEPADVVNNGGQPLQYADYSYYA</sequence>
<keyword evidence="4" id="KW-0732">Signal</keyword>
<accession>A0A2S2PTR0</accession>
<dbReference type="PANTHER" id="PTHR12236:SF81">
    <property type="entry name" value="CUTICLE PROTEIN 19-LIKE PROTEIN"/>
    <property type="match status" value="1"/>
</dbReference>
<reference evidence="5" key="1">
    <citation type="submission" date="2018-04" db="EMBL/GenBank/DDBJ databases">
        <title>Transcriptome of Schizaphis graminum biotype I.</title>
        <authorList>
            <person name="Scully E.D."/>
            <person name="Geib S.M."/>
            <person name="Palmer N.A."/>
            <person name="Koch K."/>
            <person name="Bradshaw J."/>
            <person name="Heng-Moss T."/>
            <person name="Sarath G."/>
        </authorList>
    </citation>
    <scope>NUCLEOTIDE SEQUENCE</scope>
</reference>
<feature type="chain" id="PRO_5015745164" evidence="4">
    <location>
        <begin position="23"/>
        <end position="325"/>
    </location>
</feature>
<dbReference type="AlphaFoldDB" id="A0A2S2PTR0"/>
<name>A0A2S2PTR0_SCHGA</name>
<feature type="region of interest" description="Disordered" evidence="3">
    <location>
        <begin position="280"/>
        <end position="299"/>
    </location>
</feature>
<proteinExistence type="predicted"/>
<evidence type="ECO:0000256" key="2">
    <source>
        <dbReference type="PROSITE-ProRule" id="PRU00497"/>
    </source>
</evidence>
<dbReference type="GO" id="GO:0005615">
    <property type="term" value="C:extracellular space"/>
    <property type="evidence" value="ECO:0007669"/>
    <property type="project" value="TreeGrafter"/>
</dbReference>
<feature type="signal peptide" evidence="4">
    <location>
        <begin position="1"/>
        <end position="22"/>
    </location>
</feature>
<dbReference type="PRINTS" id="PR00947">
    <property type="entry name" value="CUTICLE"/>
</dbReference>
<evidence type="ECO:0000313" key="5">
    <source>
        <dbReference type="EMBL" id="MBY32765.1"/>
    </source>
</evidence>
<dbReference type="EMBL" id="GGMR01020146">
    <property type="protein sequence ID" value="MBY32765.1"/>
    <property type="molecule type" value="Transcribed_RNA"/>
</dbReference>
<feature type="compositionally biased region" description="Low complexity" evidence="3">
    <location>
        <begin position="280"/>
        <end position="291"/>
    </location>
</feature>
<dbReference type="InterPro" id="IPR031311">
    <property type="entry name" value="CHIT_BIND_RR_consensus"/>
</dbReference>
<evidence type="ECO:0000256" key="3">
    <source>
        <dbReference type="SAM" id="MobiDB-lite"/>
    </source>
</evidence>
<gene>
    <name evidence="5" type="primary">CU19_11</name>
    <name evidence="5" type="ORF">g.131358</name>
</gene>
<evidence type="ECO:0000256" key="4">
    <source>
        <dbReference type="SAM" id="SignalP"/>
    </source>
</evidence>
<dbReference type="InterPro" id="IPR000618">
    <property type="entry name" value="Insect_cuticle"/>
</dbReference>
<keyword evidence="1 2" id="KW-0193">Cuticle</keyword>
<dbReference type="InterPro" id="IPR051217">
    <property type="entry name" value="Insect_Cuticle_Struc_Prot"/>
</dbReference>
<protein>
    <submittedName>
        <fullName evidence="5">Cuticle protein 19</fullName>
    </submittedName>
</protein>
<dbReference type="PANTHER" id="PTHR12236">
    <property type="entry name" value="STRUCTURAL CONTITUENT OF CUTICLE"/>
    <property type="match status" value="1"/>
</dbReference>
<dbReference type="PROSITE" id="PS00233">
    <property type="entry name" value="CHIT_BIND_RR_1"/>
    <property type="match status" value="1"/>
</dbReference>
<dbReference type="GO" id="GO:0031012">
    <property type="term" value="C:extracellular matrix"/>
    <property type="evidence" value="ECO:0007669"/>
    <property type="project" value="TreeGrafter"/>
</dbReference>
<feature type="region of interest" description="Disordered" evidence="3">
    <location>
        <begin position="97"/>
        <end position="118"/>
    </location>
</feature>